<dbReference type="CDD" id="cd02022">
    <property type="entry name" value="DPCK"/>
    <property type="match status" value="1"/>
</dbReference>
<evidence type="ECO:0000256" key="5">
    <source>
        <dbReference type="ARBA" id="ARBA00022777"/>
    </source>
</evidence>
<keyword evidence="6 8" id="KW-0067">ATP-binding</keyword>
<dbReference type="GO" id="GO:0005524">
    <property type="term" value="F:ATP binding"/>
    <property type="evidence" value="ECO:0007669"/>
    <property type="project" value="UniProtKB-UniRule"/>
</dbReference>
<accession>A0A022PK18</accession>
<comment type="function">
    <text evidence="8">Catalyzes the phosphorylation of the 3'-hydroxyl group of dephosphocoenzyme A to form coenzyme A.</text>
</comment>
<keyword evidence="5 8" id="KW-0418">Kinase</keyword>
<dbReference type="SUPFAM" id="SSF52540">
    <property type="entry name" value="P-loop containing nucleoside triphosphate hydrolases"/>
    <property type="match status" value="1"/>
</dbReference>
<dbReference type="Pfam" id="PF01121">
    <property type="entry name" value="CoaE"/>
    <property type="match status" value="1"/>
</dbReference>
<evidence type="ECO:0000256" key="2">
    <source>
        <dbReference type="ARBA" id="ARBA00022490"/>
    </source>
</evidence>
<dbReference type="PANTHER" id="PTHR10695">
    <property type="entry name" value="DEPHOSPHO-COA KINASE-RELATED"/>
    <property type="match status" value="1"/>
</dbReference>
<dbReference type="HAMAP" id="MF_00376">
    <property type="entry name" value="Dephospho_CoA_kinase"/>
    <property type="match status" value="1"/>
</dbReference>
<dbReference type="Proteomes" id="UP000023464">
    <property type="component" value="Unassembled WGS sequence"/>
</dbReference>
<dbReference type="RefSeq" id="WP_036777507.1">
    <property type="nucleotide sequence ID" value="NZ_CAWLTM010000099.1"/>
</dbReference>
<dbReference type="UniPathway" id="UPA00241">
    <property type="reaction ID" value="UER00356"/>
</dbReference>
<protein>
    <recommendedName>
        <fullName evidence="8 9">Dephospho-CoA kinase</fullName>
        <ecNumber evidence="8 9">2.7.1.24</ecNumber>
    </recommendedName>
    <alternativeName>
        <fullName evidence="8">Dephosphocoenzyme A kinase</fullName>
    </alternativeName>
</protein>
<proteinExistence type="inferred from homology"/>
<organism evidence="10 11">
    <name type="scientific">Photorhabdus aegyptia</name>
    <dbReference type="NCBI Taxonomy" id="2805098"/>
    <lineage>
        <taxon>Bacteria</taxon>
        <taxon>Pseudomonadati</taxon>
        <taxon>Pseudomonadota</taxon>
        <taxon>Gammaproteobacteria</taxon>
        <taxon>Enterobacterales</taxon>
        <taxon>Morganellaceae</taxon>
        <taxon>Photorhabdus</taxon>
    </lineage>
</organism>
<name>A0A022PK18_9GAMM</name>
<dbReference type="InterPro" id="IPR027417">
    <property type="entry name" value="P-loop_NTPase"/>
</dbReference>
<dbReference type="Gene3D" id="3.40.50.300">
    <property type="entry name" value="P-loop containing nucleotide triphosphate hydrolases"/>
    <property type="match status" value="1"/>
</dbReference>
<dbReference type="AlphaFoldDB" id="A0A022PK18"/>
<evidence type="ECO:0000256" key="6">
    <source>
        <dbReference type="ARBA" id="ARBA00022840"/>
    </source>
</evidence>
<evidence type="ECO:0000313" key="11">
    <source>
        <dbReference type="Proteomes" id="UP000023464"/>
    </source>
</evidence>
<keyword evidence="2 8" id="KW-0963">Cytoplasm</keyword>
<evidence type="ECO:0000256" key="4">
    <source>
        <dbReference type="ARBA" id="ARBA00022741"/>
    </source>
</evidence>
<evidence type="ECO:0000256" key="3">
    <source>
        <dbReference type="ARBA" id="ARBA00022679"/>
    </source>
</evidence>
<dbReference type="EC" id="2.7.1.24" evidence="8 9"/>
<reference evidence="10 11" key="1">
    <citation type="submission" date="2014-03" db="EMBL/GenBank/DDBJ databases">
        <title>Draft Genome of Photorhabdus luminescens BA1, an Egyptian Isolate.</title>
        <authorList>
            <person name="Ghazal S."/>
            <person name="Hurst S.G.IV."/>
            <person name="Morris K."/>
            <person name="Thomas K."/>
            <person name="Tisa L.S."/>
        </authorList>
    </citation>
    <scope>NUCLEOTIDE SEQUENCE [LARGE SCALE GENOMIC DNA]</scope>
    <source>
        <strain evidence="10 11">BA1</strain>
    </source>
</reference>
<dbReference type="GO" id="GO:0005737">
    <property type="term" value="C:cytoplasm"/>
    <property type="evidence" value="ECO:0007669"/>
    <property type="project" value="UniProtKB-SubCell"/>
</dbReference>
<dbReference type="InterPro" id="IPR001977">
    <property type="entry name" value="Depp_CoAkinase"/>
</dbReference>
<dbReference type="GO" id="GO:0004140">
    <property type="term" value="F:dephospho-CoA kinase activity"/>
    <property type="evidence" value="ECO:0007669"/>
    <property type="project" value="UniProtKB-UniRule"/>
</dbReference>
<comment type="similarity">
    <text evidence="1 8">Belongs to the CoaE family.</text>
</comment>
<evidence type="ECO:0000256" key="7">
    <source>
        <dbReference type="ARBA" id="ARBA00022993"/>
    </source>
</evidence>
<keyword evidence="11" id="KW-1185">Reference proteome</keyword>
<sequence>MTYIIALTGGIGSGKTTIANAFAALGVPLVDADIIAREVVAPGTSALQAITEHFGHDILTPDGSLNRALLRQKIFTNKQEKQWVNQLLHPLIHQETQRQLKQITAPYVIWVVPLLVENNLGHLADRILVVDVSPELQISRVATRDGISNQQVENILAAQTSRSERLAYADDIISNHDNVQAIAPRVAELHQQYLRLARSARQDNHDE</sequence>
<keyword evidence="3 8" id="KW-0808">Transferase</keyword>
<comment type="catalytic activity">
    <reaction evidence="8">
        <text>3'-dephospho-CoA + ATP = ADP + CoA + H(+)</text>
        <dbReference type="Rhea" id="RHEA:18245"/>
        <dbReference type="ChEBI" id="CHEBI:15378"/>
        <dbReference type="ChEBI" id="CHEBI:30616"/>
        <dbReference type="ChEBI" id="CHEBI:57287"/>
        <dbReference type="ChEBI" id="CHEBI:57328"/>
        <dbReference type="ChEBI" id="CHEBI:456216"/>
        <dbReference type="EC" id="2.7.1.24"/>
    </reaction>
</comment>
<feature type="binding site" evidence="8">
    <location>
        <begin position="12"/>
        <end position="17"/>
    </location>
    <ligand>
        <name>ATP</name>
        <dbReference type="ChEBI" id="CHEBI:30616"/>
    </ligand>
</feature>
<keyword evidence="7 8" id="KW-0173">Coenzyme A biosynthesis</keyword>
<keyword evidence="4 8" id="KW-0547">Nucleotide-binding</keyword>
<gene>
    <name evidence="8" type="primary">coaE</name>
    <name evidence="10" type="ORF">BA1DRAFT_01480</name>
</gene>
<evidence type="ECO:0000313" key="10">
    <source>
        <dbReference type="EMBL" id="EYU15991.1"/>
    </source>
</evidence>
<dbReference type="FunFam" id="3.40.50.300:FF:000518">
    <property type="entry name" value="Dephospho-CoA kinase"/>
    <property type="match status" value="1"/>
</dbReference>
<dbReference type="PROSITE" id="PS51219">
    <property type="entry name" value="DPCK"/>
    <property type="match status" value="1"/>
</dbReference>
<dbReference type="EMBL" id="JFGV01000016">
    <property type="protein sequence ID" value="EYU15991.1"/>
    <property type="molecule type" value="Genomic_DNA"/>
</dbReference>
<comment type="caution">
    <text evidence="10">The sequence shown here is derived from an EMBL/GenBank/DDBJ whole genome shotgun (WGS) entry which is preliminary data.</text>
</comment>
<evidence type="ECO:0000256" key="9">
    <source>
        <dbReference type="NCBIfam" id="TIGR00152"/>
    </source>
</evidence>
<evidence type="ECO:0000256" key="1">
    <source>
        <dbReference type="ARBA" id="ARBA00009018"/>
    </source>
</evidence>
<comment type="subcellular location">
    <subcellularLocation>
        <location evidence="8">Cytoplasm</location>
    </subcellularLocation>
</comment>
<dbReference type="GO" id="GO:0015937">
    <property type="term" value="P:coenzyme A biosynthetic process"/>
    <property type="evidence" value="ECO:0007669"/>
    <property type="project" value="UniProtKB-UniRule"/>
</dbReference>
<dbReference type="NCBIfam" id="TIGR00152">
    <property type="entry name" value="dephospho-CoA kinase"/>
    <property type="match status" value="1"/>
</dbReference>
<evidence type="ECO:0000256" key="8">
    <source>
        <dbReference type="HAMAP-Rule" id="MF_00376"/>
    </source>
</evidence>
<dbReference type="PATRIC" id="fig|1393736.3.peg.1495"/>
<dbReference type="PANTHER" id="PTHR10695:SF46">
    <property type="entry name" value="BIFUNCTIONAL COENZYME A SYNTHASE-RELATED"/>
    <property type="match status" value="1"/>
</dbReference>
<comment type="pathway">
    <text evidence="8">Cofactor biosynthesis; coenzyme A biosynthesis; CoA from (R)-pantothenate: step 5/5.</text>
</comment>